<organism evidence="1 2">
    <name type="scientific">Daphnia magna</name>
    <dbReference type="NCBI Taxonomy" id="35525"/>
    <lineage>
        <taxon>Eukaryota</taxon>
        <taxon>Metazoa</taxon>
        <taxon>Ecdysozoa</taxon>
        <taxon>Arthropoda</taxon>
        <taxon>Crustacea</taxon>
        <taxon>Branchiopoda</taxon>
        <taxon>Diplostraca</taxon>
        <taxon>Cladocera</taxon>
        <taxon>Anomopoda</taxon>
        <taxon>Daphniidae</taxon>
        <taxon>Daphnia</taxon>
    </lineage>
</organism>
<accession>A0A164X4U1</accession>
<dbReference type="Proteomes" id="UP000076858">
    <property type="component" value="Unassembled WGS sequence"/>
</dbReference>
<dbReference type="AlphaFoldDB" id="A0A164X4U1"/>
<dbReference type="EMBL" id="LRGB01001017">
    <property type="protein sequence ID" value="KZS13873.1"/>
    <property type="molecule type" value="Genomic_DNA"/>
</dbReference>
<proteinExistence type="predicted"/>
<keyword evidence="2" id="KW-1185">Reference proteome</keyword>
<sequence length="67" mass="7498">MVIKKTLCTTMTDGHQDVKFGCYFQNNLSMLIRTMPKQAPGKGLLGPCLTTWTNTVQETSQIIINHV</sequence>
<protein>
    <submittedName>
        <fullName evidence="1">Uncharacterized protein</fullName>
    </submittedName>
</protein>
<gene>
    <name evidence="1" type="ORF">APZ42_020903</name>
</gene>
<reference evidence="1 2" key="1">
    <citation type="submission" date="2016-03" db="EMBL/GenBank/DDBJ databases">
        <title>EvidentialGene: Evidence-directed Construction of Genes on Genomes.</title>
        <authorList>
            <person name="Gilbert D.G."/>
            <person name="Choi J.-H."/>
            <person name="Mockaitis K."/>
            <person name="Colbourne J."/>
            <person name="Pfrender M."/>
        </authorList>
    </citation>
    <scope>NUCLEOTIDE SEQUENCE [LARGE SCALE GENOMIC DNA]</scope>
    <source>
        <strain evidence="1 2">Xinb3</strain>
        <tissue evidence="1">Complete organism</tissue>
    </source>
</reference>
<evidence type="ECO:0000313" key="2">
    <source>
        <dbReference type="Proteomes" id="UP000076858"/>
    </source>
</evidence>
<evidence type="ECO:0000313" key="1">
    <source>
        <dbReference type="EMBL" id="KZS13873.1"/>
    </source>
</evidence>
<name>A0A164X4U1_9CRUS</name>
<comment type="caution">
    <text evidence="1">The sequence shown here is derived from an EMBL/GenBank/DDBJ whole genome shotgun (WGS) entry which is preliminary data.</text>
</comment>